<sequence>MKDTASPSSPRVLRRLLQGLGALLLSGLVAALVLLALAFHDQPLVRREAASMSAEDLLRVKLLLRAADPRHPAPQAAGRSADGSALRVLRADSRDIDLLLNDATQRLLRLPSRLVPGTGSARLQASLEMPASPFGRWLNIEADLRETAGLPVLERLHLGGVPVPPALAEWLLRHELTRRGLTEQAELLLDMVRRVSLQPQEVEIAYVWREDTPDRLRASLVPQALQQRLQAHVRELTRLARQAPEPAPLATLLQPMLGFAAGRCGLDCPPQDLAAEHRAALVVLALHAAGQPLSRIVPQARDWPRPPARTVTLLGRPDFAMHFLVSAVLAAEGGGRLADAIGIYKEVVDSRDGSGFSFNDIAADRAGTRFGQIAVQDPGRLRAAALQDQDATLKEADFMPPVDGLPEFMPQAEFQARYGGIGAAPYRRMMAEIEQRVMSRPLLR</sequence>
<dbReference type="AlphaFoldDB" id="A0A059KNQ3"/>
<evidence type="ECO:0000313" key="1">
    <source>
        <dbReference type="EMBL" id="KDB53031.1"/>
    </source>
</evidence>
<dbReference type="STRING" id="34103.SAMN05421778_102267"/>
<protein>
    <submittedName>
        <fullName evidence="1">Uncharacterized protein</fullName>
    </submittedName>
</protein>
<dbReference type="EMBL" id="AZRA01000032">
    <property type="protein sequence ID" value="KDB53031.1"/>
    <property type="molecule type" value="Genomic_DNA"/>
</dbReference>
<organism evidence="1 2">
    <name type="scientific">Sphaerotilus natans subsp. natans DSM 6575</name>
    <dbReference type="NCBI Taxonomy" id="1286631"/>
    <lineage>
        <taxon>Bacteria</taxon>
        <taxon>Pseudomonadati</taxon>
        <taxon>Pseudomonadota</taxon>
        <taxon>Betaproteobacteria</taxon>
        <taxon>Burkholderiales</taxon>
        <taxon>Sphaerotilaceae</taxon>
        <taxon>Sphaerotilus</taxon>
    </lineage>
</organism>
<dbReference type="PATRIC" id="fig|1286631.3.peg.1375"/>
<evidence type="ECO:0000313" key="2">
    <source>
        <dbReference type="Proteomes" id="UP000026714"/>
    </source>
</evidence>
<dbReference type="RefSeq" id="WP_139330719.1">
    <property type="nucleotide sequence ID" value="NZ_AZRA01000032.1"/>
</dbReference>
<proteinExistence type="predicted"/>
<reference evidence="1 2" key="1">
    <citation type="journal article" date="2014" name="FEMS Microbiol. Ecol.">
        <title>Sphaerotilus natans encrusted with nanoball-shaped Fe(III) oxide minerals formed by nitrate-reducing mixotrophic Fe(II) oxidation.</title>
        <authorList>
            <person name="Park S."/>
            <person name="Kim D.H."/>
            <person name="Lee J.H."/>
            <person name="Hur H.G."/>
        </authorList>
    </citation>
    <scope>NUCLEOTIDE SEQUENCE [LARGE SCALE GENOMIC DNA]</scope>
    <source>
        <strain evidence="1 2">DSM 6575</strain>
    </source>
</reference>
<gene>
    <name evidence="1" type="ORF">X805_13930</name>
</gene>
<accession>A0A059KNQ3</accession>
<dbReference type="eggNOG" id="COG5544">
    <property type="taxonomic scope" value="Bacteria"/>
</dbReference>
<dbReference type="Proteomes" id="UP000026714">
    <property type="component" value="Unassembled WGS sequence"/>
</dbReference>
<keyword evidence="2" id="KW-1185">Reference proteome</keyword>
<name>A0A059KNQ3_9BURK</name>
<comment type="caution">
    <text evidence="1">The sequence shown here is derived from an EMBL/GenBank/DDBJ whole genome shotgun (WGS) entry which is preliminary data.</text>
</comment>